<dbReference type="InterPro" id="IPR027417">
    <property type="entry name" value="P-loop_NTPase"/>
</dbReference>
<dbReference type="Pfam" id="PF24883">
    <property type="entry name" value="NPHP3_N"/>
    <property type="match status" value="1"/>
</dbReference>
<evidence type="ECO:0000313" key="4">
    <source>
        <dbReference type="EMBL" id="KAK7453417.1"/>
    </source>
</evidence>
<dbReference type="PROSITE" id="PS50297">
    <property type="entry name" value="ANK_REP_REGION"/>
    <property type="match status" value="3"/>
</dbReference>
<dbReference type="Proteomes" id="UP001498398">
    <property type="component" value="Unassembled WGS sequence"/>
</dbReference>
<dbReference type="PANTHER" id="PTHR10039:SF16">
    <property type="entry name" value="GPI INOSITOL-DEACYLASE"/>
    <property type="match status" value="1"/>
</dbReference>
<dbReference type="PANTHER" id="PTHR10039">
    <property type="entry name" value="AMELOGENIN"/>
    <property type="match status" value="1"/>
</dbReference>
<reference evidence="4 5" key="1">
    <citation type="submission" date="2024-01" db="EMBL/GenBank/DDBJ databases">
        <title>A draft genome for the cacao thread blight pathogen Marasmiellus scandens.</title>
        <authorList>
            <person name="Baruah I.K."/>
            <person name="Leung J."/>
            <person name="Bukari Y."/>
            <person name="Amoako-Attah I."/>
            <person name="Meinhardt L.W."/>
            <person name="Bailey B.A."/>
            <person name="Cohen S.P."/>
        </authorList>
    </citation>
    <scope>NUCLEOTIDE SEQUENCE [LARGE SCALE GENOMIC DNA]</scope>
    <source>
        <strain evidence="4 5">GH-19</strain>
    </source>
</reference>
<feature type="repeat" description="ANK" evidence="2">
    <location>
        <begin position="577"/>
        <end position="605"/>
    </location>
</feature>
<feature type="repeat" description="ANK" evidence="2">
    <location>
        <begin position="610"/>
        <end position="642"/>
    </location>
</feature>
<dbReference type="InterPro" id="IPR002110">
    <property type="entry name" value="Ankyrin_rpt"/>
</dbReference>
<dbReference type="PROSITE" id="PS50088">
    <property type="entry name" value="ANK_REPEAT"/>
    <property type="match status" value="3"/>
</dbReference>
<dbReference type="SUPFAM" id="SSF52540">
    <property type="entry name" value="P-loop containing nucleoside triphosphate hydrolases"/>
    <property type="match status" value="1"/>
</dbReference>
<evidence type="ECO:0000256" key="1">
    <source>
        <dbReference type="ARBA" id="ARBA00022737"/>
    </source>
</evidence>
<dbReference type="Pfam" id="PF22939">
    <property type="entry name" value="WHD_GPIID"/>
    <property type="match status" value="1"/>
</dbReference>
<dbReference type="Gene3D" id="1.25.40.20">
    <property type="entry name" value="Ankyrin repeat-containing domain"/>
    <property type="match status" value="1"/>
</dbReference>
<sequence length="783" mass="88211">MLREWLDIPDPVRMLQRKLEKEAAVGTGTWFLDGQNFIQWQQDNNNWLWFEGKVGAGKTTLICSIIKQLQAVYLGKPGCVVTYYFFDFREDSNKGIMGLVASLIYQLYQQVSVGQKFIKDFQAQHTQTPYTIDELRWLLGEIITNISVKTAFIIIDALDEMRETESNKFLKMMQQLQGLQAQCLHIITTSRPNIDFLDGCKQSGAHSMTIEEEVIKADIGVFLQQRFAESLKLKKLSFEEKEEIQVALQEKSKGMFLWVELQINEIEKYHNITKIRKVLRNLPDTINGTYIQCLRRINQYDIEDAKYILQWLAFAQRPLSHKELLEILQFKKDVVTGNFFLDGSNPPVSDIESIAGTLIQSKSDGFYELIHHSVKEFLCSTQLETDKQFSSFHLKPNLVNHYIARYCIAFLREPKVIAHEEGLSFSTYAANFWPAHVRAVLVESDKKDCQALEENAYQFIQSGNPYQNSLQLSHDFLKYLDTQPLFFACFHRLSPIVERLINDKADVNAVNSHYYQTALNAAVGEYAPEIVKFLLEAGANLNGQYISALGWAITRNSPEIAKLLLEAGADPNGQYTNDRSVLAWAVTKNYSEIVKLLLEAGANPNGLYTNDKSVLAWAVTKNYSEVVKLLLEAGADPDGQYDSDGSVLAWVVTKNYSDIVKLLLEAGADPNGQHDNGRSILAWAVTRNFSEIVNLLLEAGADPNGQFDDETSVLGCAASKNYLEVVELLLEGGADPKGTILAEAVARDYLEIAKLLIKKRANTNDPLPDGTTILSLAETLTSC</sequence>
<dbReference type="EMBL" id="JBANRG010000026">
    <property type="protein sequence ID" value="KAK7453417.1"/>
    <property type="molecule type" value="Genomic_DNA"/>
</dbReference>
<evidence type="ECO:0000256" key="2">
    <source>
        <dbReference type="PROSITE-ProRule" id="PRU00023"/>
    </source>
</evidence>
<evidence type="ECO:0000313" key="5">
    <source>
        <dbReference type="Proteomes" id="UP001498398"/>
    </source>
</evidence>
<organism evidence="4 5">
    <name type="scientific">Marasmiellus scandens</name>
    <dbReference type="NCBI Taxonomy" id="2682957"/>
    <lineage>
        <taxon>Eukaryota</taxon>
        <taxon>Fungi</taxon>
        <taxon>Dikarya</taxon>
        <taxon>Basidiomycota</taxon>
        <taxon>Agaricomycotina</taxon>
        <taxon>Agaricomycetes</taxon>
        <taxon>Agaricomycetidae</taxon>
        <taxon>Agaricales</taxon>
        <taxon>Marasmiineae</taxon>
        <taxon>Omphalotaceae</taxon>
        <taxon>Marasmiellus</taxon>
    </lineage>
</organism>
<feature type="domain" description="NACHT" evidence="3">
    <location>
        <begin position="46"/>
        <end position="193"/>
    </location>
</feature>
<dbReference type="InterPro" id="IPR054471">
    <property type="entry name" value="GPIID_WHD"/>
</dbReference>
<dbReference type="SUPFAM" id="SSF48403">
    <property type="entry name" value="Ankyrin repeat"/>
    <property type="match status" value="1"/>
</dbReference>
<dbReference type="InterPro" id="IPR056884">
    <property type="entry name" value="NPHP3-like_N"/>
</dbReference>
<name>A0ABR1J7S7_9AGAR</name>
<gene>
    <name evidence="4" type="ORF">VKT23_011683</name>
</gene>
<keyword evidence="1" id="KW-0677">Repeat</keyword>
<dbReference type="Gene3D" id="3.40.50.300">
    <property type="entry name" value="P-loop containing nucleotide triphosphate hydrolases"/>
    <property type="match status" value="1"/>
</dbReference>
<protein>
    <recommendedName>
        <fullName evidence="3">NACHT domain-containing protein</fullName>
    </recommendedName>
</protein>
<dbReference type="SMART" id="SM00248">
    <property type="entry name" value="ANK"/>
    <property type="match status" value="9"/>
</dbReference>
<dbReference type="PROSITE" id="PS50837">
    <property type="entry name" value="NACHT"/>
    <property type="match status" value="1"/>
</dbReference>
<evidence type="ECO:0000259" key="3">
    <source>
        <dbReference type="PROSITE" id="PS50837"/>
    </source>
</evidence>
<comment type="caution">
    <text evidence="4">The sequence shown here is derived from an EMBL/GenBank/DDBJ whole genome shotgun (WGS) entry which is preliminary data.</text>
</comment>
<proteinExistence type="predicted"/>
<accession>A0ABR1J7S7</accession>
<dbReference type="InterPro" id="IPR007111">
    <property type="entry name" value="NACHT_NTPase"/>
</dbReference>
<keyword evidence="5" id="KW-1185">Reference proteome</keyword>
<dbReference type="InterPro" id="IPR036770">
    <property type="entry name" value="Ankyrin_rpt-contain_sf"/>
</dbReference>
<feature type="repeat" description="ANK" evidence="2">
    <location>
        <begin position="676"/>
        <end position="708"/>
    </location>
</feature>
<dbReference type="Pfam" id="PF12796">
    <property type="entry name" value="Ank_2"/>
    <property type="match status" value="2"/>
</dbReference>
<keyword evidence="2" id="KW-0040">ANK repeat</keyword>